<dbReference type="Proteomes" id="UP001160390">
    <property type="component" value="Unassembled WGS sequence"/>
</dbReference>
<gene>
    <name evidence="1" type="ORF">CCHLO57077_00010043</name>
</gene>
<accession>A0AA35M5A9</accession>
<evidence type="ECO:0000313" key="2">
    <source>
        <dbReference type="Proteomes" id="UP001160390"/>
    </source>
</evidence>
<comment type="caution">
    <text evidence="1">The sequence shown here is derived from an EMBL/GenBank/DDBJ whole genome shotgun (WGS) entry which is preliminary data.</text>
</comment>
<evidence type="ECO:0000313" key="1">
    <source>
        <dbReference type="EMBL" id="CAI6090790.1"/>
    </source>
</evidence>
<dbReference type="EMBL" id="CABFNP030001042">
    <property type="protein sequence ID" value="CAI6090790.1"/>
    <property type="molecule type" value="Genomic_DNA"/>
</dbReference>
<sequence>MSQGDDLRQLELELRRDGTPLTNYFRHTRMARGNTPSLATRHVAPTRRMPAERQGELWIVDRILEPQTVAHFIACVFGAPLPNGQQSKFPALSVDEAQYIKKPLSEWAPPPYDGSQHSVMGKILTHIGSYEDENNLTVLSKELRTIKSLVWSGMAPVSDRRWRELDLDSPGNFHNACRYFCAVIDVFHYLNMPAVKPRLRKTYNVIWDQLKIFEYSLNNNRRAKGEPKVNLTGMWHEYIDALFASITQHAHDWVTTHIERLRGPVLQRLNDIVKNKSASSAGELDFSEEEMDLSNKLHDLVENAAQADTAIFLPMDGYRGCELVNQDNAPLPDAKNPYREQPISFSANKRVRELDYYARIKYLTTYKKWKEFDNSDLATLVDRLDLVSKGDSLSANQVIAQHQARMELRGPTKPPFDELWVIESQREGGNKRLGFIAYRLSYDHTDEEWEEFKTKFESDVSNWRSEMPDMDEIKARAMVEWRDPRTVGLPENDVDAVRKHFASLEKFNLIPEHVNEGVILAADKAVIDSYLKPTPGQGGFVLAIEAGFDPDDEWRKQRNESPGYPGIMKILGSVLWDDVSASMVLQARQLDDLWVLAMDHPLKLYEGYMPRHAPV</sequence>
<proteinExistence type="predicted"/>
<protein>
    <submittedName>
        <fullName evidence="1">Uncharacterized protein</fullName>
    </submittedName>
</protein>
<keyword evidence="2" id="KW-1185">Reference proteome</keyword>
<name>A0AA35M5A9_9HYPO</name>
<dbReference type="AlphaFoldDB" id="A0AA35M5A9"/>
<organism evidence="1 2">
    <name type="scientific">Clonostachys chloroleuca</name>
    <dbReference type="NCBI Taxonomy" id="1926264"/>
    <lineage>
        <taxon>Eukaryota</taxon>
        <taxon>Fungi</taxon>
        <taxon>Dikarya</taxon>
        <taxon>Ascomycota</taxon>
        <taxon>Pezizomycotina</taxon>
        <taxon>Sordariomycetes</taxon>
        <taxon>Hypocreomycetidae</taxon>
        <taxon>Hypocreales</taxon>
        <taxon>Bionectriaceae</taxon>
        <taxon>Clonostachys</taxon>
    </lineage>
</organism>
<reference evidence="1" key="1">
    <citation type="submission" date="2023-01" db="EMBL/GenBank/DDBJ databases">
        <authorList>
            <person name="Piombo E."/>
        </authorList>
    </citation>
    <scope>NUCLEOTIDE SEQUENCE</scope>
</reference>